<sequence>MVLGISLRGKSKKKEEGTIKTSPSLPSLLPQGIPWPENLVDINDVKAARKDSRDEKETLSRKASKSGRFTPSLGFHRPFRAATPDGAGSGGGIASLFTSRVSSGGGFVRTGTVSQSRSQRRKVAPTLNIMIAGARGTGKTALLKLFLDTSIISPAATPEQKQSVDAFVATSRKSTRELRTACVEIAENRFDRVLLTLIDTPGLDFSDGKELRLERDVTALVKYLDLQFDETMGEESKVVRQSKGDQHVHLCLYLIDPNSITSVKARQSKSQAGHSMGRTSDDNNVSDIESDDDEDAPSDYALCMNPAEIRVIKRLAARVNVLPIIARTDTLTESRLRSVKRTVRKELDGAGIGFGVFEASTGGQASKSKSNGSKTPTPARRATVDEAHEDASPSEDDGEGEDEDRKARPVIRIRSRKSFTGTERSQSRRRRSALDVSPDRSDGDEGQPPLPDGEVGAQSRLTRTVLDSLLPFAMVSPQPPSRRRQQAAAATTANPDASDPASPSSDATQHATTNGTAHGEPMTPTDLEPPTPASVANRRSWGSTPPSSFPTSYQTPQNVRALAAAAASEYGPARTFPRGQFTRKYKWGTLDVLDPAHCDFVALRTAVLSTHFRGLKVNTREVLYEKYRTEKLLARRATRNIGGEERKRLLEDLGL</sequence>
<feature type="domain" description="Septin-type G" evidence="3">
    <location>
        <begin position="123"/>
        <end position="634"/>
    </location>
</feature>
<feature type="region of interest" description="Disordered" evidence="2">
    <location>
        <begin position="264"/>
        <end position="299"/>
    </location>
</feature>
<dbReference type="EMBL" id="KN824293">
    <property type="protein sequence ID" value="KIM28351.1"/>
    <property type="molecule type" value="Genomic_DNA"/>
</dbReference>
<keyword evidence="5" id="KW-1185">Reference proteome</keyword>
<feature type="region of interest" description="Disordered" evidence="2">
    <location>
        <begin position="1"/>
        <end position="33"/>
    </location>
</feature>
<protein>
    <recommendedName>
        <fullName evidence="3">Septin-type G domain-containing protein</fullName>
    </recommendedName>
</protein>
<evidence type="ECO:0000256" key="1">
    <source>
        <dbReference type="RuleBase" id="RU004560"/>
    </source>
</evidence>
<dbReference type="STRING" id="933852.A0A0C3BA63"/>
<dbReference type="PROSITE" id="PS51719">
    <property type="entry name" value="G_SEPTIN"/>
    <property type="match status" value="1"/>
</dbReference>
<feature type="region of interest" description="Disordered" evidence="2">
    <location>
        <begin position="355"/>
        <end position="458"/>
    </location>
</feature>
<dbReference type="InterPro" id="IPR027417">
    <property type="entry name" value="P-loop_NTPase"/>
</dbReference>
<dbReference type="SUPFAM" id="SSF52540">
    <property type="entry name" value="P-loop containing nucleoside triphosphate hydrolases"/>
    <property type="match status" value="1"/>
</dbReference>
<evidence type="ECO:0000256" key="2">
    <source>
        <dbReference type="SAM" id="MobiDB-lite"/>
    </source>
</evidence>
<reference evidence="5" key="2">
    <citation type="submission" date="2015-01" db="EMBL/GenBank/DDBJ databases">
        <title>Evolutionary Origins and Diversification of the Mycorrhizal Mutualists.</title>
        <authorList>
            <consortium name="DOE Joint Genome Institute"/>
            <consortium name="Mycorrhizal Genomics Consortium"/>
            <person name="Kohler A."/>
            <person name="Kuo A."/>
            <person name="Nagy L.G."/>
            <person name="Floudas D."/>
            <person name="Copeland A."/>
            <person name="Barry K.W."/>
            <person name="Cichocki N."/>
            <person name="Veneault-Fourrey C."/>
            <person name="LaButti K."/>
            <person name="Lindquist E.A."/>
            <person name="Lipzen A."/>
            <person name="Lundell T."/>
            <person name="Morin E."/>
            <person name="Murat C."/>
            <person name="Riley R."/>
            <person name="Ohm R."/>
            <person name="Sun H."/>
            <person name="Tunlid A."/>
            <person name="Henrissat B."/>
            <person name="Grigoriev I.V."/>
            <person name="Hibbett D.S."/>
            <person name="Martin F."/>
        </authorList>
    </citation>
    <scope>NUCLEOTIDE SEQUENCE [LARGE SCALE GENOMIC DNA]</scope>
    <source>
        <strain evidence="5">MAFF 305830</strain>
    </source>
</reference>
<evidence type="ECO:0000313" key="5">
    <source>
        <dbReference type="Proteomes" id="UP000054097"/>
    </source>
</evidence>
<dbReference type="Proteomes" id="UP000054097">
    <property type="component" value="Unassembled WGS sequence"/>
</dbReference>
<gene>
    <name evidence="4" type="ORF">M408DRAFT_329447</name>
</gene>
<dbReference type="PANTHER" id="PTHR18884">
    <property type="entry name" value="SEPTIN"/>
    <property type="match status" value="1"/>
</dbReference>
<feature type="compositionally biased region" description="Basic and acidic residues" evidence="2">
    <location>
        <begin position="382"/>
        <end position="391"/>
    </location>
</feature>
<proteinExistence type="inferred from homology"/>
<organism evidence="4 5">
    <name type="scientific">Serendipita vermifera MAFF 305830</name>
    <dbReference type="NCBI Taxonomy" id="933852"/>
    <lineage>
        <taxon>Eukaryota</taxon>
        <taxon>Fungi</taxon>
        <taxon>Dikarya</taxon>
        <taxon>Basidiomycota</taxon>
        <taxon>Agaricomycotina</taxon>
        <taxon>Agaricomycetes</taxon>
        <taxon>Sebacinales</taxon>
        <taxon>Serendipitaceae</taxon>
        <taxon>Serendipita</taxon>
    </lineage>
</organism>
<comment type="similarity">
    <text evidence="1">Belongs to the TRAFAC class TrmE-Era-EngA-EngB-Septin-like GTPase superfamily. Septin GTPase family.</text>
</comment>
<feature type="compositionally biased region" description="Low complexity" evidence="2">
    <location>
        <begin position="486"/>
        <end position="507"/>
    </location>
</feature>
<name>A0A0C3BA63_SERVB</name>
<dbReference type="AlphaFoldDB" id="A0A0C3BA63"/>
<feature type="compositionally biased region" description="Polar residues" evidence="2">
    <location>
        <begin position="540"/>
        <end position="554"/>
    </location>
</feature>
<feature type="compositionally biased region" description="Polar residues" evidence="2">
    <location>
        <begin position="361"/>
        <end position="376"/>
    </location>
</feature>
<feature type="compositionally biased region" description="Polar residues" evidence="2">
    <location>
        <begin position="264"/>
        <end position="273"/>
    </location>
</feature>
<reference evidence="4 5" key="1">
    <citation type="submission" date="2014-04" db="EMBL/GenBank/DDBJ databases">
        <authorList>
            <consortium name="DOE Joint Genome Institute"/>
            <person name="Kuo A."/>
            <person name="Zuccaro A."/>
            <person name="Kohler A."/>
            <person name="Nagy L.G."/>
            <person name="Floudas D."/>
            <person name="Copeland A."/>
            <person name="Barry K.W."/>
            <person name="Cichocki N."/>
            <person name="Veneault-Fourrey C."/>
            <person name="LaButti K."/>
            <person name="Lindquist E.A."/>
            <person name="Lipzen A."/>
            <person name="Lundell T."/>
            <person name="Morin E."/>
            <person name="Murat C."/>
            <person name="Sun H."/>
            <person name="Tunlid A."/>
            <person name="Henrissat B."/>
            <person name="Grigoriev I.V."/>
            <person name="Hibbett D.S."/>
            <person name="Martin F."/>
            <person name="Nordberg H.P."/>
            <person name="Cantor M.N."/>
            <person name="Hua S.X."/>
        </authorList>
    </citation>
    <scope>NUCLEOTIDE SEQUENCE [LARGE SCALE GENOMIC DNA]</scope>
    <source>
        <strain evidence="4 5">MAFF 305830</strain>
    </source>
</reference>
<keyword evidence="1" id="KW-0547">Nucleotide-binding</keyword>
<feature type="compositionally biased region" description="Basic residues" evidence="2">
    <location>
        <begin position="408"/>
        <end position="417"/>
    </location>
</feature>
<feature type="compositionally biased region" description="Basic and acidic residues" evidence="2">
    <location>
        <begin position="46"/>
        <end position="60"/>
    </location>
</feature>
<accession>A0A0C3BA63</accession>
<dbReference type="Pfam" id="PF00735">
    <property type="entry name" value="Septin"/>
    <property type="match status" value="3"/>
</dbReference>
<feature type="compositionally biased region" description="Acidic residues" evidence="2">
    <location>
        <begin position="392"/>
        <end position="402"/>
    </location>
</feature>
<dbReference type="HOGENOM" id="CLU_031563_0_0_1"/>
<feature type="region of interest" description="Disordered" evidence="2">
    <location>
        <begin position="473"/>
        <end position="554"/>
    </location>
</feature>
<dbReference type="InterPro" id="IPR030379">
    <property type="entry name" value="G_SEPTIN_dom"/>
</dbReference>
<dbReference type="OrthoDB" id="10261408at2759"/>
<dbReference type="GO" id="GO:0005525">
    <property type="term" value="F:GTP binding"/>
    <property type="evidence" value="ECO:0007669"/>
    <property type="project" value="UniProtKB-KW"/>
</dbReference>
<feature type="compositionally biased region" description="Acidic residues" evidence="2">
    <location>
        <begin position="288"/>
        <end position="297"/>
    </location>
</feature>
<dbReference type="Gene3D" id="3.40.50.300">
    <property type="entry name" value="P-loop containing nucleotide triphosphate hydrolases"/>
    <property type="match status" value="1"/>
</dbReference>
<evidence type="ECO:0000259" key="3">
    <source>
        <dbReference type="PROSITE" id="PS51719"/>
    </source>
</evidence>
<feature type="region of interest" description="Disordered" evidence="2">
    <location>
        <begin position="46"/>
        <end position="87"/>
    </location>
</feature>
<keyword evidence="1" id="KW-0342">GTP-binding</keyword>
<evidence type="ECO:0000313" key="4">
    <source>
        <dbReference type="EMBL" id="KIM28351.1"/>
    </source>
</evidence>